<accession>A0ACC2W6E0</accession>
<keyword evidence="2" id="KW-1185">Reference proteome</keyword>
<evidence type="ECO:0000313" key="1">
    <source>
        <dbReference type="EMBL" id="KAJ9106910.1"/>
    </source>
</evidence>
<dbReference type="EMBL" id="JASBWS010000040">
    <property type="protein sequence ID" value="KAJ9106910.1"/>
    <property type="molecule type" value="Genomic_DNA"/>
</dbReference>
<protein>
    <submittedName>
        <fullName evidence="1">Uncharacterized protein</fullName>
    </submittedName>
</protein>
<reference evidence="1" key="1">
    <citation type="submission" date="2023-04" db="EMBL/GenBank/DDBJ databases">
        <title>Draft Genome sequencing of Naganishia species isolated from polar environments using Oxford Nanopore Technology.</title>
        <authorList>
            <person name="Leo P."/>
            <person name="Venkateswaran K."/>
        </authorList>
    </citation>
    <scope>NUCLEOTIDE SEQUENCE</scope>
    <source>
        <strain evidence="1">MNA-CCFEE 5262</strain>
    </source>
</reference>
<organism evidence="1 2">
    <name type="scientific">Naganishia adeliensis</name>
    <dbReference type="NCBI Taxonomy" id="92952"/>
    <lineage>
        <taxon>Eukaryota</taxon>
        <taxon>Fungi</taxon>
        <taxon>Dikarya</taxon>
        <taxon>Basidiomycota</taxon>
        <taxon>Agaricomycotina</taxon>
        <taxon>Tremellomycetes</taxon>
        <taxon>Filobasidiales</taxon>
        <taxon>Filobasidiaceae</taxon>
        <taxon>Naganishia</taxon>
    </lineage>
</organism>
<proteinExistence type="predicted"/>
<sequence length="694" mass="71674">MNTNTSSTETSTVPPGRTSHAGATPPSRTTSMLINGNSPSMNGNTITGSRSSGTPPTSKPIGRSDASNRRTSVGMASSPGVSSPLNHSRLPGSANPASTVSLARPIAASTTRPIIPTSTTSTNGSVGKVGPNGRVLVSSSVPASRPPLLSVYRTTPILPTSNASTGLGLTSNGAAVPLSTTSRVSTGNGTATSSSPGHAPVLFDFRTTDRSPGLKRVNGLPNTGQGMASSFGKSPTPNSSMSLLSQRIKTDANQANNSGKTTTVTNGFNVSNGNGQENGTAPVSTAANRRSSTTVMAASTGGGMKLNPRMRPRAMSVTMKIKGEVGPDGSDEDLDMDGGDGEEGAINSLGLGQGSGGIKGKRKGMVFKCESCAKVYRHPSCLSKHRWEHSPHWASSSKLLLSKHQQVQLLEAATILVHLDPHNPASGKPLPEDKSLWPAAVSPSSRSARTLPRMSISQTLSKASSGSPYSTSSSLPAQTGRDVRKPSPAESTSSTESSDKSADHDSGYSSGSQAIAARGSAAGWDSATGRPIVQPVQSSPAKVGTPLSAHRPSFSARGSLPDLGFAGFHIGSPRSISNSTLSGSQQNNMFHVGSAGTAKGHNMFGASPYTSRLGLPQSSVRSNGFHGAIEEDEEDDDEDALDDDDEQMNDQRGPYDARNKVTGNATRGISSDREPVKTSQDVADMEWEANDMEL</sequence>
<comment type="caution">
    <text evidence="1">The sequence shown here is derived from an EMBL/GenBank/DDBJ whole genome shotgun (WGS) entry which is preliminary data.</text>
</comment>
<evidence type="ECO:0000313" key="2">
    <source>
        <dbReference type="Proteomes" id="UP001230649"/>
    </source>
</evidence>
<name>A0ACC2W6E0_9TREE</name>
<dbReference type="Proteomes" id="UP001230649">
    <property type="component" value="Unassembled WGS sequence"/>
</dbReference>
<gene>
    <name evidence="1" type="ORF">QFC20_003919</name>
</gene>